<dbReference type="OrthoDB" id="9450131at2759"/>
<dbReference type="InterPro" id="IPR011990">
    <property type="entry name" value="TPR-like_helical_dom_sf"/>
</dbReference>
<dbReference type="SUPFAM" id="SSF48452">
    <property type="entry name" value="TPR-like"/>
    <property type="match status" value="1"/>
</dbReference>
<keyword evidence="2" id="KW-1185">Reference proteome</keyword>
<gene>
    <name evidence="1" type="ORF">PISMIDRAFT_24773</name>
</gene>
<dbReference type="STRING" id="765257.A0A0C9YVQ4"/>
<name>A0A0C9YVQ4_9AGAM</name>
<dbReference type="AlphaFoldDB" id="A0A0C9YVQ4"/>
<dbReference type="InterPro" id="IPR051864">
    <property type="entry name" value="NCF2_NOXA1"/>
</dbReference>
<dbReference type="HOGENOM" id="CLU_1207341_0_0_1"/>
<reference evidence="1 2" key="1">
    <citation type="submission" date="2014-04" db="EMBL/GenBank/DDBJ databases">
        <authorList>
            <consortium name="DOE Joint Genome Institute"/>
            <person name="Kuo A."/>
            <person name="Kohler A."/>
            <person name="Costa M.D."/>
            <person name="Nagy L.G."/>
            <person name="Floudas D."/>
            <person name="Copeland A."/>
            <person name="Barry K.W."/>
            <person name="Cichocki N."/>
            <person name="Veneault-Fourrey C."/>
            <person name="LaButti K."/>
            <person name="Lindquist E.A."/>
            <person name="Lipzen A."/>
            <person name="Lundell T."/>
            <person name="Morin E."/>
            <person name="Murat C."/>
            <person name="Sun H."/>
            <person name="Tunlid A."/>
            <person name="Henrissat B."/>
            <person name="Grigoriev I.V."/>
            <person name="Hibbett D.S."/>
            <person name="Martin F."/>
            <person name="Nordberg H.P."/>
            <person name="Cantor M.N."/>
            <person name="Hua S.X."/>
        </authorList>
    </citation>
    <scope>NUCLEOTIDE SEQUENCE [LARGE SCALE GENOMIC DNA]</scope>
    <source>
        <strain evidence="1 2">441</strain>
    </source>
</reference>
<sequence length="242" mass="27555">MGLIYATMGKHEVAIEQFDAATDLDNFLAVAYIHVSYIYLHFQCGVSNFYLGRYGAAYANFQDTYLRLRGNQFINYEQLGLKFKLFSAEVLFNRGLSQLYLGYTRRGLDDLEQAEKEKVTTEHDVIDHAIRDRGERYTIFSVPVGVLYRPPEQKLRNLKSKEYLGKVKLVVGSGVDNIYTELLDATKCSRKSYPSKISLPLKSTLNAVPIADPPSTLKRRFTAPTLHLRNQAQSQNPNTPNF</sequence>
<dbReference type="PANTHER" id="PTHR15175">
    <property type="entry name" value="NEUTROPHIL CYTOSOLIC FACTOR 2, NEUTROPHIL NADPH OXIDASE FACTOR 2"/>
    <property type="match status" value="1"/>
</dbReference>
<proteinExistence type="predicted"/>
<reference evidence="2" key="2">
    <citation type="submission" date="2015-01" db="EMBL/GenBank/DDBJ databases">
        <title>Evolutionary Origins and Diversification of the Mycorrhizal Mutualists.</title>
        <authorList>
            <consortium name="DOE Joint Genome Institute"/>
            <consortium name="Mycorrhizal Genomics Consortium"/>
            <person name="Kohler A."/>
            <person name="Kuo A."/>
            <person name="Nagy L.G."/>
            <person name="Floudas D."/>
            <person name="Copeland A."/>
            <person name="Barry K.W."/>
            <person name="Cichocki N."/>
            <person name="Veneault-Fourrey C."/>
            <person name="LaButti K."/>
            <person name="Lindquist E.A."/>
            <person name="Lipzen A."/>
            <person name="Lundell T."/>
            <person name="Morin E."/>
            <person name="Murat C."/>
            <person name="Riley R."/>
            <person name="Ohm R."/>
            <person name="Sun H."/>
            <person name="Tunlid A."/>
            <person name="Henrissat B."/>
            <person name="Grigoriev I.V."/>
            <person name="Hibbett D.S."/>
            <person name="Martin F."/>
        </authorList>
    </citation>
    <scope>NUCLEOTIDE SEQUENCE [LARGE SCALE GENOMIC DNA]</scope>
    <source>
        <strain evidence="2">441</strain>
    </source>
</reference>
<accession>A0A0C9YVQ4</accession>
<dbReference type="Gene3D" id="1.25.40.10">
    <property type="entry name" value="Tetratricopeptide repeat domain"/>
    <property type="match status" value="1"/>
</dbReference>
<evidence type="ECO:0000313" key="1">
    <source>
        <dbReference type="EMBL" id="KIK18024.1"/>
    </source>
</evidence>
<dbReference type="Proteomes" id="UP000054018">
    <property type="component" value="Unassembled WGS sequence"/>
</dbReference>
<organism evidence="1 2">
    <name type="scientific">Pisolithus microcarpus 441</name>
    <dbReference type="NCBI Taxonomy" id="765257"/>
    <lineage>
        <taxon>Eukaryota</taxon>
        <taxon>Fungi</taxon>
        <taxon>Dikarya</taxon>
        <taxon>Basidiomycota</taxon>
        <taxon>Agaricomycotina</taxon>
        <taxon>Agaricomycetes</taxon>
        <taxon>Agaricomycetidae</taxon>
        <taxon>Boletales</taxon>
        <taxon>Sclerodermatineae</taxon>
        <taxon>Pisolithaceae</taxon>
        <taxon>Pisolithus</taxon>
    </lineage>
</organism>
<dbReference type="EMBL" id="KN833814">
    <property type="protein sequence ID" value="KIK18024.1"/>
    <property type="molecule type" value="Genomic_DNA"/>
</dbReference>
<protein>
    <submittedName>
        <fullName evidence="1">Uncharacterized protein</fullName>
    </submittedName>
</protein>
<evidence type="ECO:0000313" key="2">
    <source>
        <dbReference type="Proteomes" id="UP000054018"/>
    </source>
</evidence>
<dbReference type="PANTHER" id="PTHR15175:SF0">
    <property type="entry name" value="SH3 DOMAIN-CONTAINING PROTEIN C23A1.17"/>
    <property type="match status" value="1"/>
</dbReference>